<dbReference type="GO" id="GO:0016020">
    <property type="term" value="C:membrane"/>
    <property type="evidence" value="ECO:0007669"/>
    <property type="project" value="UniProtKB-SubCell"/>
</dbReference>
<evidence type="ECO:0000256" key="7">
    <source>
        <dbReference type="SAM" id="Phobius"/>
    </source>
</evidence>
<reference evidence="9 10" key="1">
    <citation type="submission" date="2019-10" db="EMBL/GenBank/DDBJ databases">
        <title>Bifidobacterium from non-human primates.</title>
        <authorList>
            <person name="Modesto M."/>
        </authorList>
    </citation>
    <scope>NUCLEOTIDE SEQUENCE [LARGE SCALE GENOMIC DNA]</scope>
    <source>
        <strain evidence="9 10">TRE17</strain>
    </source>
</reference>
<dbReference type="InterPro" id="IPR017475">
    <property type="entry name" value="EPS_sugar_tfrase"/>
</dbReference>
<dbReference type="AlphaFoldDB" id="A0A6N9Z4U7"/>
<dbReference type="NCBIfam" id="TIGR03025">
    <property type="entry name" value="EPS_sugtrans"/>
    <property type="match status" value="1"/>
</dbReference>
<feature type="domain" description="Bacterial sugar transferase" evidence="8">
    <location>
        <begin position="67"/>
        <end position="255"/>
    </location>
</feature>
<keyword evidence="5 7" id="KW-1133">Transmembrane helix</keyword>
<comment type="caution">
    <text evidence="9">The sequence shown here is derived from an EMBL/GenBank/DDBJ whole genome shotgun (WGS) entry which is preliminary data.</text>
</comment>
<evidence type="ECO:0000313" key="9">
    <source>
        <dbReference type="EMBL" id="NEG89729.1"/>
    </source>
</evidence>
<keyword evidence="10" id="KW-1185">Reference proteome</keyword>
<evidence type="ECO:0000256" key="2">
    <source>
        <dbReference type="ARBA" id="ARBA00006464"/>
    </source>
</evidence>
<dbReference type="RefSeq" id="WP_163231414.1">
    <property type="nucleotide sequence ID" value="NZ_WHZW01000013.1"/>
</dbReference>
<comment type="similarity">
    <text evidence="2">Belongs to the bacterial sugar transferase family.</text>
</comment>
<evidence type="ECO:0000256" key="3">
    <source>
        <dbReference type="ARBA" id="ARBA00022679"/>
    </source>
</evidence>
<evidence type="ECO:0000256" key="4">
    <source>
        <dbReference type="ARBA" id="ARBA00022692"/>
    </source>
</evidence>
<name>A0A6N9Z4U7_9BIFI</name>
<dbReference type="PANTHER" id="PTHR30576">
    <property type="entry name" value="COLANIC BIOSYNTHESIS UDP-GLUCOSE LIPID CARRIER TRANSFERASE"/>
    <property type="match status" value="1"/>
</dbReference>
<dbReference type="Proteomes" id="UP000469194">
    <property type="component" value="Unassembled WGS sequence"/>
</dbReference>
<dbReference type="PANTHER" id="PTHR30576:SF10">
    <property type="entry name" value="SLL5057 PROTEIN"/>
    <property type="match status" value="1"/>
</dbReference>
<dbReference type="Pfam" id="PF02397">
    <property type="entry name" value="Bac_transf"/>
    <property type="match status" value="1"/>
</dbReference>
<feature type="transmembrane region" description="Helical" evidence="7">
    <location>
        <begin position="72"/>
        <end position="93"/>
    </location>
</feature>
<proteinExistence type="inferred from homology"/>
<dbReference type="GO" id="GO:0016780">
    <property type="term" value="F:phosphotransferase activity, for other substituted phosphate groups"/>
    <property type="evidence" value="ECO:0007669"/>
    <property type="project" value="TreeGrafter"/>
</dbReference>
<dbReference type="EMBL" id="WHZW01000013">
    <property type="protein sequence ID" value="NEG89729.1"/>
    <property type="molecule type" value="Genomic_DNA"/>
</dbReference>
<keyword evidence="3 9" id="KW-0808">Transferase</keyword>
<sequence>MVCDVFHRFSDQFNTFSVGMESMGLDVALITSAADAAGHETQIRSIQDTTILTLRLPQYSTSIRIVKRTFDVILSALALIVSAIVTVPVAIAIKLTDGGPVFYTQQRVGLRGKPFSMIKFRSMVVNADALKAELARQSGQEGRFIFKMKDDPRITPVGKFIRRFSIDELPQFLNVLRGDMSIVGPRPPLPEEHAQYNQIYATRMLVKPGITGPWQVSGRSDLSAEESERLDVAYVQNWSIIGDIVLMLRTVSAVLAQKGAY</sequence>
<evidence type="ECO:0000259" key="8">
    <source>
        <dbReference type="Pfam" id="PF02397"/>
    </source>
</evidence>
<gene>
    <name evidence="9" type="ORF">GFD25_06995</name>
</gene>
<protein>
    <submittedName>
        <fullName evidence="9">Exopolysaccharide biosynthesis polyprenyl glycosylphosphotransferase</fullName>
    </submittedName>
</protein>
<accession>A0A6N9Z4U7</accession>
<evidence type="ECO:0000256" key="5">
    <source>
        <dbReference type="ARBA" id="ARBA00022989"/>
    </source>
</evidence>
<dbReference type="InterPro" id="IPR003362">
    <property type="entry name" value="Bact_transf"/>
</dbReference>
<keyword evidence="4 7" id="KW-0812">Transmembrane</keyword>
<organism evidence="9 10">
    <name type="scientific">Bifidobacterium aerophilum</name>
    <dbReference type="NCBI Taxonomy" id="1798155"/>
    <lineage>
        <taxon>Bacteria</taxon>
        <taxon>Bacillati</taxon>
        <taxon>Actinomycetota</taxon>
        <taxon>Actinomycetes</taxon>
        <taxon>Bifidobacteriales</taxon>
        <taxon>Bifidobacteriaceae</taxon>
        <taxon>Bifidobacterium</taxon>
    </lineage>
</organism>
<evidence type="ECO:0000256" key="6">
    <source>
        <dbReference type="ARBA" id="ARBA00023136"/>
    </source>
</evidence>
<keyword evidence="6 7" id="KW-0472">Membrane</keyword>
<comment type="subcellular location">
    <subcellularLocation>
        <location evidence="1">Membrane</location>
        <topology evidence="1">Multi-pass membrane protein</topology>
    </subcellularLocation>
</comment>
<evidence type="ECO:0000256" key="1">
    <source>
        <dbReference type="ARBA" id="ARBA00004141"/>
    </source>
</evidence>
<evidence type="ECO:0000313" key="10">
    <source>
        <dbReference type="Proteomes" id="UP000469194"/>
    </source>
</evidence>